<dbReference type="Proteomes" id="UP000310017">
    <property type="component" value="Chromosome"/>
</dbReference>
<gene>
    <name evidence="1" type="ORF">FGM00_17095</name>
</gene>
<reference evidence="1 2" key="1">
    <citation type="submission" date="2019-05" db="EMBL/GenBank/DDBJ databases">
        <title>Genome sequencing of F202Z8.</title>
        <authorList>
            <person name="Kwon Y.M."/>
        </authorList>
    </citation>
    <scope>NUCLEOTIDE SEQUENCE [LARGE SCALE GENOMIC DNA]</scope>
    <source>
        <strain evidence="1 2">F202Z8</strain>
    </source>
</reference>
<dbReference type="KEGG" id="asag:FGM00_17095"/>
<accession>A0A5B7ST83</accession>
<proteinExistence type="predicted"/>
<evidence type="ECO:0000313" key="2">
    <source>
        <dbReference type="Proteomes" id="UP000310017"/>
    </source>
</evidence>
<name>A0A5B7ST83_9FLAO</name>
<dbReference type="OrthoDB" id="1446749at2"/>
<dbReference type="EMBL" id="CP040710">
    <property type="protein sequence ID" value="QCX01747.1"/>
    <property type="molecule type" value="Genomic_DNA"/>
</dbReference>
<dbReference type="RefSeq" id="WP_138854084.1">
    <property type="nucleotide sequence ID" value="NZ_CP040710.1"/>
</dbReference>
<evidence type="ECO:0000313" key="1">
    <source>
        <dbReference type="EMBL" id="QCX01747.1"/>
    </source>
</evidence>
<keyword evidence="2" id="KW-1185">Reference proteome</keyword>
<organism evidence="1 2">
    <name type="scientific">Aggregatimonas sangjinii</name>
    <dbReference type="NCBI Taxonomy" id="2583587"/>
    <lineage>
        <taxon>Bacteria</taxon>
        <taxon>Pseudomonadati</taxon>
        <taxon>Bacteroidota</taxon>
        <taxon>Flavobacteriia</taxon>
        <taxon>Flavobacteriales</taxon>
        <taxon>Flavobacteriaceae</taxon>
        <taxon>Aggregatimonas</taxon>
    </lineage>
</organism>
<protein>
    <submittedName>
        <fullName evidence="1">Uncharacterized protein</fullName>
    </submittedName>
</protein>
<sequence>MNYFKITLFFVLVTIADMSAQTKDNTFKIGPENVKVYSFEAATKGSLVEYEFEDAYTVKLTNKVYKINLLFEASKSEQLQQVVSRILEGTDASSGYGKMVWTRTASKGKPMYTIELKDNKLKIEVFRKRMDAEAYHMLNTLGQESITVINN</sequence>
<dbReference type="AlphaFoldDB" id="A0A5B7ST83"/>